<dbReference type="InterPro" id="IPR006145">
    <property type="entry name" value="PsdUridine_synth_RsuA/RluA"/>
</dbReference>
<dbReference type="PANTHER" id="PTHR47683">
    <property type="entry name" value="PSEUDOURIDINE SYNTHASE FAMILY PROTEIN-RELATED"/>
    <property type="match status" value="1"/>
</dbReference>
<accession>A0A382DIB9</accession>
<dbReference type="InterPro" id="IPR042092">
    <property type="entry name" value="PsdUridine_s_RsuA/RluB/E/F_cat"/>
</dbReference>
<dbReference type="InterPro" id="IPR020094">
    <property type="entry name" value="TruA/RsuA/RluB/E/F_N"/>
</dbReference>
<evidence type="ECO:0000256" key="2">
    <source>
        <dbReference type="ARBA" id="ARBA00023235"/>
    </source>
</evidence>
<dbReference type="InterPro" id="IPR018496">
    <property type="entry name" value="PsdUridine_synth_RsuA/RluB_CS"/>
</dbReference>
<evidence type="ECO:0000313" key="4">
    <source>
        <dbReference type="EMBL" id="SVB37373.1"/>
    </source>
</evidence>
<dbReference type="PROSITE" id="PS01149">
    <property type="entry name" value="PSI_RSU"/>
    <property type="match status" value="1"/>
</dbReference>
<feature type="non-terminal residue" evidence="4">
    <location>
        <position position="1"/>
    </location>
</feature>
<dbReference type="InterPro" id="IPR000748">
    <property type="entry name" value="PsdUridine_synth_RsuA/RluB/E/F"/>
</dbReference>
<dbReference type="Gene3D" id="3.30.70.580">
    <property type="entry name" value="Pseudouridine synthase I, catalytic domain, N-terminal subdomain"/>
    <property type="match status" value="1"/>
</dbReference>
<dbReference type="Pfam" id="PF00849">
    <property type="entry name" value="PseudoU_synth_2"/>
    <property type="match status" value="1"/>
</dbReference>
<protein>
    <recommendedName>
        <fullName evidence="3">Pseudouridine synthase RsuA/RluA-like domain-containing protein</fullName>
    </recommendedName>
</protein>
<comment type="similarity">
    <text evidence="1">Belongs to the pseudouridine synthase RsuA family.</text>
</comment>
<dbReference type="SUPFAM" id="SSF55120">
    <property type="entry name" value="Pseudouridine synthase"/>
    <property type="match status" value="1"/>
</dbReference>
<keyword evidence="2" id="KW-0413">Isomerase</keyword>
<organism evidence="4">
    <name type="scientific">marine metagenome</name>
    <dbReference type="NCBI Taxonomy" id="408172"/>
    <lineage>
        <taxon>unclassified sequences</taxon>
        <taxon>metagenomes</taxon>
        <taxon>ecological metagenomes</taxon>
    </lineage>
</organism>
<dbReference type="GO" id="GO:0003723">
    <property type="term" value="F:RNA binding"/>
    <property type="evidence" value="ECO:0007669"/>
    <property type="project" value="InterPro"/>
</dbReference>
<dbReference type="Gene3D" id="3.30.70.1560">
    <property type="entry name" value="Alpha-L RNA-binding motif"/>
    <property type="match status" value="1"/>
</dbReference>
<dbReference type="GO" id="GO:0006364">
    <property type="term" value="P:rRNA processing"/>
    <property type="evidence" value="ECO:0007669"/>
    <property type="project" value="UniProtKB-ARBA"/>
</dbReference>
<feature type="domain" description="Pseudouridine synthase RsuA/RluA-like" evidence="3">
    <location>
        <begin position="30"/>
        <end position="159"/>
    </location>
</feature>
<evidence type="ECO:0000259" key="3">
    <source>
        <dbReference type="Pfam" id="PF00849"/>
    </source>
</evidence>
<gene>
    <name evidence="4" type="ORF">METZ01_LOCUS190227</name>
</gene>
<dbReference type="InterPro" id="IPR020103">
    <property type="entry name" value="PsdUridine_synth_cat_dom_sf"/>
</dbReference>
<dbReference type="AlphaFoldDB" id="A0A382DIB9"/>
<evidence type="ECO:0000256" key="1">
    <source>
        <dbReference type="ARBA" id="ARBA00008348"/>
    </source>
</evidence>
<proteinExistence type="inferred from homology"/>
<dbReference type="NCBIfam" id="TIGR00093">
    <property type="entry name" value="pseudouridine synthase"/>
    <property type="match status" value="1"/>
</dbReference>
<dbReference type="EMBL" id="UINC01039216">
    <property type="protein sequence ID" value="SVB37373.1"/>
    <property type="molecule type" value="Genomic_DNA"/>
</dbReference>
<dbReference type="GO" id="GO:0009982">
    <property type="term" value="F:pseudouridine synthase activity"/>
    <property type="evidence" value="ECO:0007669"/>
    <property type="project" value="InterPro"/>
</dbReference>
<dbReference type="GO" id="GO:0001522">
    <property type="term" value="P:pseudouridine synthesis"/>
    <property type="evidence" value="ECO:0007669"/>
    <property type="project" value="InterPro"/>
</dbReference>
<sequence>VETNPAYQVSIKDKVKCDEKIISHKENNRIVLLNKPTGFITSAKDPLKRKTVMDLVQTDERLFPIGRLDKDTTGLLLLTNHGSLANYLMHPKNKIPRVYKLEIDQIFREGEKKRLASKIYIGQKEWGRAEILSQKKDRGRIIVHLRLFQGKKREIRRMMYRMKRKLFSLQRTKFGPIELGDIALGEWRDLNSSEFESLTSIISSNSV</sequence>
<name>A0A382DIB9_9ZZZZ</name>
<dbReference type="PANTHER" id="PTHR47683:SF2">
    <property type="entry name" value="RNA-BINDING S4 DOMAIN-CONTAINING PROTEIN"/>
    <property type="match status" value="1"/>
</dbReference>
<reference evidence="4" key="1">
    <citation type="submission" date="2018-05" db="EMBL/GenBank/DDBJ databases">
        <authorList>
            <person name="Lanie J.A."/>
            <person name="Ng W.-L."/>
            <person name="Kazmierczak K.M."/>
            <person name="Andrzejewski T.M."/>
            <person name="Davidsen T.M."/>
            <person name="Wayne K.J."/>
            <person name="Tettelin H."/>
            <person name="Glass J.I."/>
            <person name="Rusch D."/>
            <person name="Podicherti R."/>
            <person name="Tsui H.-C.T."/>
            <person name="Winkler M.E."/>
        </authorList>
    </citation>
    <scope>NUCLEOTIDE SEQUENCE</scope>
</reference>
<dbReference type="InterPro" id="IPR050343">
    <property type="entry name" value="RsuA_PseudoU_synthase"/>
</dbReference>